<dbReference type="GO" id="GO:0008897">
    <property type="term" value="F:holo-[acyl-carrier-protein] synthase activity"/>
    <property type="evidence" value="ECO:0007669"/>
    <property type="project" value="InterPro"/>
</dbReference>
<dbReference type="Proteomes" id="UP000054558">
    <property type="component" value="Unassembled WGS sequence"/>
</dbReference>
<dbReference type="InterPro" id="IPR037143">
    <property type="entry name" value="4-PPantetheinyl_Trfase_dom_sf"/>
</dbReference>
<name>A0A1Y1IW67_KLENI</name>
<accession>A0A1Y1IW67</accession>
<dbReference type="SUPFAM" id="SSF56214">
    <property type="entry name" value="4'-phosphopantetheinyl transferase"/>
    <property type="match status" value="1"/>
</dbReference>
<protein>
    <submittedName>
        <fullName evidence="3">Holo-ACP synthase</fullName>
    </submittedName>
</protein>
<sequence length="167" mass="18532">MECPQARHSRFVELWTLKESFVKAIGKGIAAAPLSGFSFDLRPQPELARTLQTVAGLQSAPNPLQIGLSLHDNSMPGEGKKLKVTLRWRPPTSQSGKLTPCSGMSPLAGTPQPWDALRKLDERRIFLLPANSLARRSPDDKNNEKGRLRNQELTCGDSTCQRSKWML</sequence>
<dbReference type="OrthoDB" id="26719at2759"/>
<reference evidence="3 4" key="1">
    <citation type="journal article" date="2014" name="Nat. Commun.">
        <title>Klebsormidium flaccidum genome reveals primary factors for plant terrestrial adaptation.</title>
        <authorList>
            <person name="Hori K."/>
            <person name="Maruyama F."/>
            <person name="Fujisawa T."/>
            <person name="Togashi T."/>
            <person name="Yamamoto N."/>
            <person name="Seo M."/>
            <person name="Sato S."/>
            <person name="Yamada T."/>
            <person name="Mori H."/>
            <person name="Tajima N."/>
            <person name="Moriyama T."/>
            <person name="Ikeuchi M."/>
            <person name="Watanabe M."/>
            <person name="Wada H."/>
            <person name="Kobayashi K."/>
            <person name="Saito M."/>
            <person name="Masuda T."/>
            <person name="Sasaki-Sekimoto Y."/>
            <person name="Mashiguchi K."/>
            <person name="Awai K."/>
            <person name="Shimojima M."/>
            <person name="Masuda S."/>
            <person name="Iwai M."/>
            <person name="Nobusawa T."/>
            <person name="Narise T."/>
            <person name="Kondo S."/>
            <person name="Saito H."/>
            <person name="Sato R."/>
            <person name="Murakawa M."/>
            <person name="Ihara Y."/>
            <person name="Oshima-Yamada Y."/>
            <person name="Ohtaka K."/>
            <person name="Satoh M."/>
            <person name="Sonobe K."/>
            <person name="Ishii M."/>
            <person name="Ohtani R."/>
            <person name="Kanamori-Sato M."/>
            <person name="Honoki R."/>
            <person name="Miyazaki D."/>
            <person name="Mochizuki H."/>
            <person name="Umetsu J."/>
            <person name="Higashi K."/>
            <person name="Shibata D."/>
            <person name="Kamiya Y."/>
            <person name="Sato N."/>
            <person name="Nakamura Y."/>
            <person name="Tabata S."/>
            <person name="Ida S."/>
            <person name="Kurokawa K."/>
            <person name="Ohta H."/>
        </authorList>
    </citation>
    <scope>NUCLEOTIDE SEQUENCE [LARGE SCALE GENOMIC DNA]</scope>
    <source>
        <strain evidence="3 4">NIES-2285</strain>
    </source>
</reference>
<feature type="domain" description="4'-phosphopantetheinyl transferase" evidence="2">
    <location>
        <begin position="6"/>
        <end position="49"/>
    </location>
</feature>
<evidence type="ECO:0000259" key="2">
    <source>
        <dbReference type="Pfam" id="PF01648"/>
    </source>
</evidence>
<evidence type="ECO:0000313" key="3">
    <source>
        <dbReference type="EMBL" id="GAQ92518.1"/>
    </source>
</evidence>
<dbReference type="InterPro" id="IPR008278">
    <property type="entry name" value="4-PPantetheinyl_Trfase_dom"/>
</dbReference>
<proteinExistence type="predicted"/>
<dbReference type="Gene3D" id="3.90.470.20">
    <property type="entry name" value="4'-phosphopantetheinyl transferase domain"/>
    <property type="match status" value="1"/>
</dbReference>
<keyword evidence="4" id="KW-1185">Reference proteome</keyword>
<evidence type="ECO:0000313" key="4">
    <source>
        <dbReference type="Proteomes" id="UP000054558"/>
    </source>
</evidence>
<dbReference type="EMBL" id="DF237987">
    <property type="protein sequence ID" value="GAQ92518.1"/>
    <property type="molecule type" value="Genomic_DNA"/>
</dbReference>
<evidence type="ECO:0000256" key="1">
    <source>
        <dbReference type="ARBA" id="ARBA00022679"/>
    </source>
</evidence>
<gene>
    <name evidence="3" type="ORF">KFL_010380020</name>
</gene>
<dbReference type="AlphaFoldDB" id="A0A1Y1IW67"/>
<dbReference type="GO" id="GO:0000287">
    <property type="term" value="F:magnesium ion binding"/>
    <property type="evidence" value="ECO:0007669"/>
    <property type="project" value="InterPro"/>
</dbReference>
<organism evidence="3 4">
    <name type="scientific">Klebsormidium nitens</name>
    <name type="common">Green alga</name>
    <name type="synonym">Ulothrix nitens</name>
    <dbReference type="NCBI Taxonomy" id="105231"/>
    <lineage>
        <taxon>Eukaryota</taxon>
        <taxon>Viridiplantae</taxon>
        <taxon>Streptophyta</taxon>
        <taxon>Klebsormidiophyceae</taxon>
        <taxon>Klebsormidiales</taxon>
        <taxon>Klebsormidiaceae</taxon>
        <taxon>Klebsormidium</taxon>
    </lineage>
</organism>
<keyword evidence="1" id="KW-0808">Transferase</keyword>
<dbReference type="Pfam" id="PF01648">
    <property type="entry name" value="ACPS"/>
    <property type="match status" value="1"/>
</dbReference>